<dbReference type="Pfam" id="PF07670">
    <property type="entry name" value="Gate"/>
    <property type="match status" value="1"/>
</dbReference>
<dbReference type="STRING" id="1508404.JMA_15730"/>
<feature type="transmembrane region" description="Helical" evidence="1">
    <location>
        <begin position="118"/>
        <end position="138"/>
    </location>
</feature>
<accession>A0A0B5AKU0</accession>
<protein>
    <recommendedName>
        <fullName evidence="2">Nucleoside transporter/FeoB GTPase Gate domain-containing protein</fullName>
    </recommendedName>
</protein>
<proteinExistence type="predicted"/>
<keyword evidence="1" id="KW-0812">Transmembrane</keyword>
<organism evidence="3 4">
    <name type="scientific">Jeotgalibacillus malaysiensis</name>
    <dbReference type="NCBI Taxonomy" id="1508404"/>
    <lineage>
        <taxon>Bacteria</taxon>
        <taxon>Bacillati</taxon>
        <taxon>Bacillota</taxon>
        <taxon>Bacilli</taxon>
        <taxon>Bacillales</taxon>
        <taxon>Caryophanaceae</taxon>
        <taxon>Jeotgalibacillus</taxon>
    </lineage>
</organism>
<evidence type="ECO:0000256" key="1">
    <source>
        <dbReference type="SAM" id="Phobius"/>
    </source>
</evidence>
<name>A0A0B5AKU0_9BACL</name>
<feature type="transmembrane region" description="Helical" evidence="1">
    <location>
        <begin position="297"/>
        <end position="315"/>
    </location>
</feature>
<feature type="transmembrane region" description="Helical" evidence="1">
    <location>
        <begin position="256"/>
        <end position="277"/>
    </location>
</feature>
<evidence type="ECO:0000313" key="3">
    <source>
        <dbReference type="EMBL" id="AJD90890.1"/>
    </source>
</evidence>
<dbReference type="EMBL" id="CP009416">
    <property type="protein sequence ID" value="AJD90890.1"/>
    <property type="molecule type" value="Genomic_DNA"/>
</dbReference>
<dbReference type="BioCyc" id="JESP1508404:G14D9-10828-MONOMER"/>
<dbReference type="Proteomes" id="UP000031449">
    <property type="component" value="Chromosome"/>
</dbReference>
<keyword evidence="1" id="KW-1133">Transmembrane helix</keyword>
<dbReference type="OrthoDB" id="1645614at2"/>
<feature type="transmembrane region" description="Helical" evidence="1">
    <location>
        <begin position="37"/>
        <end position="58"/>
    </location>
</feature>
<feature type="transmembrane region" description="Helical" evidence="1">
    <location>
        <begin position="335"/>
        <end position="356"/>
    </location>
</feature>
<keyword evidence="1" id="KW-0472">Membrane</keyword>
<feature type="transmembrane region" description="Helical" evidence="1">
    <location>
        <begin position="144"/>
        <end position="167"/>
    </location>
</feature>
<evidence type="ECO:0000313" key="4">
    <source>
        <dbReference type="Proteomes" id="UP000031449"/>
    </source>
</evidence>
<gene>
    <name evidence="3" type="ORF">JMA_15730</name>
</gene>
<dbReference type="AlphaFoldDB" id="A0A0B5AKU0"/>
<sequence length="362" mass="39849">MKIKEHIVSFIYVTFFIFMLSSPSLTMEAALNGMTLFADIIFPSLFPFFVLTAMLPAISWVNFGARLFSPLMKPLFNVSGQGALVFFAGSLSGFPIEAKMTADLLKNHKISISDARRLICYTNGASPMFVIVAVAGGLMNQPTLGIVLFLCHLLGNVIIGMAAGRIIKGPSFSSYISASSKADYLTLFRESVTVSVKQLLIIGGLITFFSVCITLSEQLIISLSDGLYDEKLQLLIPGLLELSNGVEAAARISDSYLAGLVILAMISFSGLCIHMQVITFIHQLPISYRSYLISRPFHMILSPAIFVVYHFFFPVQKKDLPVLDVSGPVFNSIGFSQYATVMLLAICTFLLLHNYYKEKPRL</sequence>
<reference evidence="3 4" key="1">
    <citation type="submission" date="2014-08" db="EMBL/GenBank/DDBJ databases">
        <title>Complete genome of a marine bacteria Jeotgalibacillus malaysiensis.</title>
        <authorList>
            <person name="Yaakop A.S."/>
            <person name="Chan K.-G."/>
            <person name="Goh K.M."/>
        </authorList>
    </citation>
    <scope>NUCLEOTIDE SEQUENCE [LARGE SCALE GENOMIC DNA]</scope>
    <source>
        <strain evidence="3 4">D5</strain>
    </source>
</reference>
<keyword evidence="4" id="KW-1185">Reference proteome</keyword>
<dbReference type="InterPro" id="IPR011642">
    <property type="entry name" value="Gate_dom"/>
</dbReference>
<feature type="transmembrane region" description="Helical" evidence="1">
    <location>
        <begin position="199"/>
        <end position="221"/>
    </location>
</feature>
<dbReference type="HOGENOM" id="CLU_051469_1_0_9"/>
<feature type="transmembrane region" description="Helical" evidence="1">
    <location>
        <begin position="6"/>
        <end position="25"/>
    </location>
</feature>
<evidence type="ECO:0000259" key="2">
    <source>
        <dbReference type="Pfam" id="PF07670"/>
    </source>
</evidence>
<dbReference type="KEGG" id="jeo:JMA_15730"/>
<feature type="domain" description="Nucleoside transporter/FeoB GTPase Gate" evidence="2">
    <location>
        <begin position="41"/>
        <end position="109"/>
    </location>
</feature>